<dbReference type="InterPro" id="IPR003594">
    <property type="entry name" value="HATPase_dom"/>
</dbReference>
<protein>
    <recommendedName>
        <fullName evidence="3">histidine kinase</fullName>
        <ecNumber evidence="3">2.7.13.3</ecNumber>
    </recommendedName>
</protein>
<dbReference type="CDD" id="cd06225">
    <property type="entry name" value="HAMP"/>
    <property type="match status" value="1"/>
</dbReference>
<dbReference type="SUPFAM" id="SSF47384">
    <property type="entry name" value="Homodimeric domain of signal transducing histidine kinase"/>
    <property type="match status" value="1"/>
</dbReference>
<evidence type="ECO:0000256" key="13">
    <source>
        <dbReference type="ARBA" id="ARBA00023136"/>
    </source>
</evidence>
<dbReference type="SMART" id="SM00387">
    <property type="entry name" value="HATPase_c"/>
    <property type="match status" value="1"/>
</dbReference>
<dbReference type="SMART" id="SM00388">
    <property type="entry name" value="HisKA"/>
    <property type="match status" value="1"/>
</dbReference>
<dbReference type="PANTHER" id="PTHR45528:SF1">
    <property type="entry name" value="SENSOR HISTIDINE KINASE CPXA"/>
    <property type="match status" value="1"/>
</dbReference>
<accession>A0ABX3A4B0</accession>
<dbReference type="SUPFAM" id="SSF158472">
    <property type="entry name" value="HAMP domain-like"/>
    <property type="match status" value="1"/>
</dbReference>
<keyword evidence="13 14" id="KW-0472">Membrane</keyword>
<dbReference type="GO" id="GO:0016301">
    <property type="term" value="F:kinase activity"/>
    <property type="evidence" value="ECO:0007669"/>
    <property type="project" value="UniProtKB-KW"/>
</dbReference>
<dbReference type="InterPro" id="IPR050398">
    <property type="entry name" value="HssS/ArlS-like"/>
</dbReference>
<evidence type="ECO:0000256" key="10">
    <source>
        <dbReference type="ARBA" id="ARBA00022840"/>
    </source>
</evidence>
<evidence type="ECO:0000256" key="4">
    <source>
        <dbReference type="ARBA" id="ARBA00022475"/>
    </source>
</evidence>
<dbReference type="InterPro" id="IPR036097">
    <property type="entry name" value="HisK_dim/P_sf"/>
</dbReference>
<keyword evidence="5" id="KW-0597">Phosphoprotein</keyword>
<keyword evidence="8" id="KW-0547">Nucleotide-binding</keyword>
<dbReference type="Gene3D" id="6.10.340.10">
    <property type="match status" value="1"/>
</dbReference>
<evidence type="ECO:0000256" key="1">
    <source>
        <dbReference type="ARBA" id="ARBA00000085"/>
    </source>
</evidence>
<reference evidence="17 18" key="1">
    <citation type="submission" date="2016-08" db="EMBL/GenBank/DDBJ databases">
        <title>Draft genome sequence of Candidatus Piscirickettsia litoralis, from seawater.</title>
        <authorList>
            <person name="Wan X."/>
            <person name="Lee A.J."/>
            <person name="Hou S."/>
            <person name="Donachie S.P."/>
        </authorList>
    </citation>
    <scope>NUCLEOTIDE SEQUENCE [LARGE SCALE GENOMIC DNA]</scope>
    <source>
        <strain evidence="17 18">Y2</strain>
    </source>
</reference>
<dbReference type="CDD" id="cd00082">
    <property type="entry name" value="HisKA"/>
    <property type="match status" value="1"/>
</dbReference>
<evidence type="ECO:0000256" key="2">
    <source>
        <dbReference type="ARBA" id="ARBA00004651"/>
    </source>
</evidence>
<dbReference type="Gene3D" id="3.30.565.10">
    <property type="entry name" value="Histidine kinase-like ATPase, C-terminal domain"/>
    <property type="match status" value="1"/>
</dbReference>
<evidence type="ECO:0000256" key="11">
    <source>
        <dbReference type="ARBA" id="ARBA00022989"/>
    </source>
</evidence>
<dbReference type="InterPro" id="IPR005467">
    <property type="entry name" value="His_kinase_dom"/>
</dbReference>
<dbReference type="InterPro" id="IPR003660">
    <property type="entry name" value="HAMP_dom"/>
</dbReference>
<dbReference type="SMART" id="SM00304">
    <property type="entry name" value="HAMP"/>
    <property type="match status" value="1"/>
</dbReference>
<keyword evidence="11 14" id="KW-1133">Transmembrane helix</keyword>
<proteinExistence type="predicted"/>
<dbReference type="PROSITE" id="PS50109">
    <property type="entry name" value="HIS_KIN"/>
    <property type="match status" value="1"/>
</dbReference>
<dbReference type="InterPro" id="IPR036890">
    <property type="entry name" value="HATPase_C_sf"/>
</dbReference>
<dbReference type="Pfam" id="PF00672">
    <property type="entry name" value="HAMP"/>
    <property type="match status" value="1"/>
</dbReference>
<keyword evidence="9 17" id="KW-0418">Kinase</keyword>
<evidence type="ECO:0000313" key="18">
    <source>
        <dbReference type="Proteomes" id="UP000094329"/>
    </source>
</evidence>
<evidence type="ECO:0000313" key="17">
    <source>
        <dbReference type="EMBL" id="ODN43697.1"/>
    </source>
</evidence>
<feature type="transmembrane region" description="Helical" evidence="14">
    <location>
        <begin position="158"/>
        <end position="177"/>
    </location>
</feature>
<evidence type="ECO:0000256" key="8">
    <source>
        <dbReference type="ARBA" id="ARBA00022741"/>
    </source>
</evidence>
<dbReference type="Pfam" id="PF02518">
    <property type="entry name" value="HATPase_c"/>
    <property type="match status" value="1"/>
</dbReference>
<evidence type="ECO:0000256" key="5">
    <source>
        <dbReference type="ARBA" id="ARBA00022553"/>
    </source>
</evidence>
<feature type="transmembrane region" description="Helical" evidence="14">
    <location>
        <begin position="7"/>
        <end position="30"/>
    </location>
</feature>
<dbReference type="EC" id="2.7.13.3" evidence="3"/>
<evidence type="ECO:0000259" key="16">
    <source>
        <dbReference type="PROSITE" id="PS50885"/>
    </source>
</evidence>
<dbReference type="Gene3D" id="1.10.287.130">
    <property type="match status" value="1"/>
</dbReference>
<evidence type="ECO:0000256" key="9">
    <source>
        <dbReference type="ARBA" id="ARBA00022777"/>
    </source>
</evidence>
<dbReference type="Pfam" id="PF00512">
    <property type="entry name" value="HisKA"/>
    <property type="match status" value="1"/>
</dbReference>
<dbReference type="PROSITE" id="PS50885">
    <property type="entry name" value="HAMP"/>
    <property type="match status" value="1"/>
</dbReference>
<dbReference type="PANTHER" id="PTHR45528">
    <property type="entry name" value="SENSOR HISTIDINE KINASE CPXA"/>
    <property type="match status" value="1"/>
</dbReference>
<dbReference type="EMBL" id="MDTU01000001">
    <property type="protein sequence ID" value="ODN43697.1"/>
    <property type="molecule type" value="Genomic_DNA"/>
</dbReference>
<dbReference type="PRINTS" id="PR00344">
    <property type="entry name" value="BCTRLSENSOR"/>
</dbReference>
<evidence type="ECO:0000256" key="6">
    <source>
        <dbReference type="ARBA" id="ARBA00022679"/>
    </source>
</evidence>
<dbReference type="RefSeq" id="WP_069313494.1">
    <property type="nucleotide sequence ID" value="NZ_MDTU01000001.1"/>
</dbReference>
<dbReference type="InterPro" id="IPR004358">
    <property type="entry name" value="Sig_transdc_His_kin-like_C"/>
</dbReference>
<feature type="domain" description="Histidine kinase" evidence="15">
    <location>
        <begin position="240"/>
        <end position="446"/>
    </location>
</feature>
<dbReference type="SUPFAM" id="SSF55874">
    <property type="entry name" value="ATPase domain of HSP90 chaperone/DNA topoisomerase II/histidine kinase"/>
    <property type="match status" value="1"/>
</dbReference>
<sequence>MKKKLNLYWRIFIWFWLSMVALMLGSVWLAEHFDQARQVPLWQQRFIDSYRASAETALRQGGPRRFYQWSRRVTHATGVRTFLVDSDRPELIEKLPLPNQIKQPLVAALKITPDQVVKVNRDLRLSSVTRINNHNYRLVLLLPPEMVRAGFGEKLVQMWSQLLIAAITIGFLCWLLSRYLTRPLRKLQLAVKEISRGNFQHRVGMELSGYDEFAELGREFDRMAVQIEHMVTSQERMLRDVSHELRSPLARLQVALELARHRVGEESHTELDRIGLEAERLNDLIGEILFLTRLKSAELTKEPCDLKALLTSIVQDAQFELSERKGSIVTDFAVDQINANARWLSAAVENILRNALYHTEPGTEVRVSSRYDENSIIISVEDSGTGVFEVELDTLFDPFYRTNRSKASGYGLGLAIAKQVVEVHNGSIHAYNKKPHGLVIDIHLPL</sequence>
<gene>
    <name evidence="17" type="ORF">BGC07_13290</name>
</gene>
<name>A0ABX3A4B0_9GAMM</name>
<keyword evidence="12" id="KW-0902">Two-component regulatory system</keyword>
<evidence type="ECO:0000259" key="15">
    <source>
        <dbReference type="PROSITE" id="PS50109"/>
    </source>
</evidence>
<evidence type="ECO:0000256" key="14">
    <source>
        <dbReference type="SAM" id="Phobius"/>
    </source>
</evidence>
<keyword evidence="18" id="KW-1185">Reference proteome</keyword>
<keyword evidence="10" id="KW-0067">ATP-binding</keyword>
<organism evidence="17 18">
    <name type="scientific">Piscirickettsia litoralis</name>
    <dbReference type="NCBI Taxonomy" id="1891921"/>
    <lineage>
        <taxon>Bacteria</taxon>
        <taxon>Pseudomonadati</taxon>
        <taxon>Pseudomonadota</taxon>
        <taxon>Gammaproteobacteria</taxon>
        <taxon>Thiotrichales</taxon>
        <taxon>Piscirickettsiaceae</taxon>
        <taxon>Piscirickettsia</taxon>
    </lineage>
</organism>
<feature type="domain" description="HAMP" evidence="16">
    <location>
        <begin position="178"/>
        <end position="232"/>
    </location>
</feature>
<keyword evidence="7 14" id="KW-0812">Transmembrane</keyword>
<comment type="caution">
    <text evidence="17">The sequence shown here is derived from an EMBL/GenBank/DDBJ whole genome shotgun (WGS) entry which is preliminary data.</text>
</comment>
<dbReference type="InterPro" id="IPR003661">
    <property type="entry name" value="HisK_dim/P_dom"/>
</dbReference>
<comment type="subcellular location">
    <subcellularLocation>
        <location evidence="2">Cell membrane</location>
        <topology evidence="2">Multi-pass membrane protein</topology>
    </subcellularLocation>
</comment>
<evidence type="ECO:0000256" key="12">
    <source>
        <dbReference type="ARBA" id="ARBA00023012"/>
    </source>
</evidence>
<comment type="catalytic activity">
    <reaction evidence="1">
        <text>ATP + protein L-histidine = ADP + protein N-phospho-L-histidine.</text>
        <dbReference type="EC" id="2.7.13.3"/>
    </reaction>
</comment>
<keyword evidence="6" id="KW-0808">Transferase</keyword>
<keyword evidence="4" id="KW-1003">Cell membrane</keyword>
<evidence type="ECO:0000256" key="7">
    <source>
        <dbReference type="ARBA" id="ARBA00022692"/>
    </source>
</evidence>
<evidence type="ECO:0000256" key="3">
    <source>
        <dbReference type="ARBA" id="ARBA00012438"/>
    </source>
</evidence>
<dbReference type="Proteomes" id="UP000094329">
    <property type="component" value="Unassembled WGS sequence"/>
</dbReference>